<dbReference type="InterPro" id="IPR019307">
    <property type="entry name" value="RNA-bd_AU-1/RNase_E/G"/>
</dbReference>
<dbReference type="RefSeq" id="WP_366194765.1">
    <property type="nucleotide sequence ID" value="NZ_JBFBVU010000042.1"/>
</dbReference>
<keyword evidence="10" id="KW-1185">Reference proteome</keyword>
<protein>
    <submittedName>
        <fullName evidence="9">Ribonuclease E/G</fullName>
    </submittedName>
</protein>
<evidence type="ECO:0000256" key="3">
    <source>
        <dbReference type="ARBA" id="ARBA00022723"/>
    </source>
</evidence>
<proteinExistence type="predicted"/>
<keyword evidence="7" id="KW-0694">RNA-binding</keyword>
<name>A0ABV3LCL2_9RHOB</name>
<evidence type="ECO:0000256" key="5">
    <source>
        <dbReference type="ARBA" id="ARBA00022801"/>
    </source>
</evidence>
<keyword evidence="4" id="KW-0255">Endonuclease</keyword>
<dbReference type="EMBL" id="JBFBVU010000042">
    <property type="protein sequence ID" value="MEV8468810.1"/>
    <property type="molecule type" value="Genomic_DNA"/>
</dbReference>
<accession>A0ABV3LCL2</accession>
<keyword evidence="2" id="KW-0540">Nuclease</keyword>
<keyword evidence="5" id="KW-0378">Hydrolase</keyword>
<comment type="cofactor">
    <cofactor evidence="1">
        <name>Mg(2+)</name>
        <dbReference type="ChEBI" id="CHEBI:18420"/>
    </cofactor>
</comment>
<comment type="caution">
    <text evidence="9">The sequence shown here is derived from an EMBL/GenBank/DDBJ whole genome shotgun (WGS) entry which is preliminary data.</text>
</comment>
<dbReference type="PANTHER" id="PTHR30001:SF1">
    <property type="entry name" value="RIBONUCLEASE E_G-LIKE PROTEIN, CHLOROPLASTIC"/>
    <property type="match status" value="1"/>
</dbReference>
<reference evidence="9 10" key="1">
    <citation type="submission" date="2024-07" db="EMBL/GenBank/DDBJ databases">
        <authorList>
            <person name="Kang M."/>
        </authorList>
    </citation>
    <scope>NUCLEOTIDE SEQUENCE [LARGE SCALE GENOMIC DNA]</scope>
    <source>
        <strain evidence="9 10">DFM31</strain>
    </source>
</reference>
<evidence type="ECO:0000256" key="6">
    <source>
        <dbReference type="ARBA" id="ARBA00022842"/>
    </source>
</evidence>
<evidence type="ECO:0000256" key="2">
    <source>
        <dbReference type="ARBA" id="ARBA00022722"/>
    </source>
</evidence>
<sequence>MKGCQILISQINGRMAAARMVDGQLDDLLVDAPDHIPRPGAIYRGTVGRPMKGQGGRIITLTDGTNGFLRQGHGLSEGQAVLVQVSGYAEGGKAVPVTPRLLFKSRYAIITPDAPGLNISRAIKDEEARVRLKEIAHAAELPDHLGLILRSAAATGDDEAVADDIAEMAGLAAAVLAEDKGAAELLLDGPTPDLLAWREWVDVPDHDVLQGDQAFDQGGAAERLETLSDPREPLPEGGCFYVEPTRALVAIDVNTGPDTSPAAGLKANIATARALLRALRLRGLGGQIVLDLAPMPKKERRTFEQVLRAACRVCPVETTPVGWTPLGHFELQRKRERLPLAETLS</sequence>
<keyword evidence="3" id="KW-0479">Metal-binding</keyword>
<evidence type="ECO:0000313" key="9">
    <source>
        <dbReference type="EMBL" id="MEV8468810.1"/>
    </source>
</evidence>
<evidence type="ECO:0000259" key="8">
    <source>
        <dbReference type="Pfam" id="PF10150"/>
    </source>
</evidence>
<evidence type="ECO:0000256" key="1">
    <source>
        <dbReference type="ARBA" id="ARBA00001946"/>
    </source>
</evidence>
<gene>
    <name evidence="9" type="ORF">AB0T83_18800</name>
</gene>
<evidence type="ECO:0000256" key="4">
    <source>
        <dbReference type="ARBA" id="ARBA00022759"/>
    </source>
</evidence>
<keyword evidence="6" id="KW-0460">Magnesium</keyword>
<evidence type="ECO:0000256" key="7">
    <source>
        <dbReference type="ARBA" id="ARBA00022884"/>
    </source>
</evidence>
<dbReference type="Pfam" id="PF10150">
    <property type="entry name" value="RNase_E_G"/>
    <property type="match status" value="2"/>
</dbReference>
<dbReference type="PANTHER" id="PTHR30001">
    <property type="entry name" value="RIBONUCLEASE"/>
    <property type="match status" value="1"/>
</dbReference>
<evidence type="ECO:0000313" key="10">
    <source>
        <dbReference type="Proteomes" id="UP001553161"/>
    </source>
</evidence>
<dbReference type="Proteomes" id="UP001553161">
    <property type="component" value="Unassembled WGS sequence"/>
</dbReference>
<feature type="domain" description="RNA-binding protein AU-1/Ribonuclease E/G" evidence="8">
    <location>
        <begin position="104"/>
        <end position="179"/>
    </location>
</feature>
<organism evidence="9 10">
    <name type="scientific">Meridianimarinicoccus marinus</name>
    <dbReference type="NCBI Taxonomy" id="3231483"/>
    <lineage>
        <taxon>Bacteria</taxon>
        <taxon>Pseudomonadati</taxon>
        <taxon>Pseudomonadota</taxon>
        <taxon>Alphaproteobacteria</taxon>
        <taxon>Rhodobacterales</taxon>
        <taxon>Paracoccaceae</taxon>
        <taxon>Meridianimarinicoccus</taxon>
    </lineage>
</organism>
<feature type="domain" description="RNA-binding protein AU-1/Ribonuclease E/G" evidence="8">
    <location>
        <begin position="212"/>
        <end position="335"/>
    </location>
</feature>
<dbReference type="InterPro" id="IPR004659">
    <property type="entry name" value="RNase_E/G"/>
</dbReference>